<feature type="domain" description="PIN" evidence="1">
    <location>
        <begin position="7"/>
        <end position="138"/>
    </location>
</feature>
<dbReference type="InterPro" id="IPR029060">
    <property type="entry name" value="PIN-like_dom_sf"/>
</dbReference>
<dbReference type="Pfam" id="PF10130">
    <property type="entry name" value="PIN_2"/>
    <property type="match status" value="1"/>
</dbReference>
<dbReference type="InterPro" id="IPR002716">
    <property type="entry name" value="PIN_dom"/>
</dbReference>
<evidence type="ECO:0000313" key="3">
    <source>
        <dbReference type="EMBL" id="SMH66032.1"/>
    </source>
</evidence>
<evidence type="ECO:0000259" key="1">
    <source>
        <dbReference type="Pfam" id="PF10130"/>
    </source>
</evidence>
<keyword evidence="4" id="KW-1185">Reference proteome</keyword>
<dbReference type="AlphaFoldDB" id="A0A060UWH8"/>
<evidence type="ECO:0000313" key="2">
    <source>
        <dbReference type="EMBL" id="CDQ10894.1"/>
    </source>
</evidence>
<reference evidence="2" key="1">
    <citation type="submission" date="2014-03" db="EMBL/GenBank/DDBJ databases">
        <authorList>
            <person name="Genoscope - CEA"/>
        </authorList>
    </citation>
    <scope>NUCLEOTIDE SEQUENCE [LARGE SCALE GENOMIC DNA]</scope>
    <source>
        <strain evidence="2">CF27</strain>
    </source>
</reference>
<dbReference type="SUPFAM" id="SSF88723">
    <property type="entry name" value="PIN domain-like"/>
    <property type="match status" value="1"/>
</dbReference>
<gene>
    <name evidence="3" type="ORF">AFERRI_20821</name>
    <name evidence="2" type="ORF">AFERRI_420192</name>
</gene>
<reference evidence="2" key="2">
    <citation type="submission" date="2014-07" db="EMBL/GenBank/DDBJ databases">
        <title>Initial genome analysis of the psychrotolerant acidophile Acidithiobacillus ferrivorans CF27: insights into iron and sulfur oxidation pathways and into biofilm formation.</title>
        <authorList>
            <person name="Talla E."/>
            <person name="Hedrich S."/>
            <person name="Mangenot S."/>
            <person name="Ji B."/>
            <person name="Johnson D.B."/>
            <person name="Barbe V."/>
            <person name="Bonnefoy V."/>
        </authorList>
    </citation>
    <scope>NUCLEOTIDE SEQUENCE [LARGE SCALE GENOMIC DNA]</scope>
    <source>
        <strain evidence="2">CF27</strain>
    </source>
</reference>
<sequence>MPCRRLVVDANILIRAVLGLRVRLLIADACDRVSFYVAEANYDEAKHYLAELAPARGIPEVVWRDALDTLMTAIQLIGQETLSPVEIAAKARIARRDERDWPAVAASLLLDCPIWTENRDFFGAGVATWTIETISIYLGHL</sequence>
<accession>A0A060UWH8</accession>
<dbReference type="EMBL" id="LT841305">
    <property type="protein sequence ID" value="SMH66032.1"/>
    <property type="molecule type" value="Genomic_DNA"/>
</dbReference>
<dbReference type="Proteomes" id="UP000193925">
    <property type="component" value="Chromosome AFERRI"/>
</dbReference>
<organism evidence="2">
    <name type="scientific">Acidithiobacillus ferrivorans</name>
    <dbReference type="NCBI Taxonomy" id="160808"/>
    <lineage>
        <taxon>Bacteria</taxon>
        <taxon>Pseudomonadati</taxon>
        <taxon>Pseudomonadota</taxon>
        <taxon>Acidithiobacillia</taxon>
        <taxon>Acidithiobacillales</taxon>
        <taxon>Acidithiobacillaceae</taxon>
        <taxon>Acidithiobacillus</taxon>
    </lineage>
</organism>
<protein>
    <recommendedName>
        <fullName evidence="1">PIN domain-containing protein</fullName>
    </recommendedName>
</protein>
<proteinExistence type="predicted"/>
<evidence type="ECO:0000313" key="4">
    <source>
        <dbReference type="Proteomes" id="UP000193925"/>
    </source>
</evidence>
<dbReference type="RefSeq" id="WP_035193637.1">
    <property type="nucleotide sequence ID" value="NZ_CCCS020000037.1"/>
</dbReference>
<dbReference type="EMBL" id="CCCS020000037">
    <property type="protein sequence ID" value="CDQ10894.1"/>
    <property type="molecule type" value="Genomic_DNA"/>
</dbReference>
<name>A0A060UWH8_9PROT</name>
<reference evidence="3 4" key="3">
    <citation type="submission" date="2017-03" db="EMBL/GenBank/DDBJ databases">
        <authorList>
            <person name="Regsiter A."/>
            <person name="William W."/>
        </authorList>
    </citation>
    <scope>NUCLEOTIDE SEQUENCE [LARGE SCALE GENOMIC DNA]</scope>
    <source>
        <strain evidence="3">PRJEB5721</strain>
    </source>
</reference>